<dbReference type="GO" id="GO:0005886">
    <property type="term" value="C:plasma membrane"/>
    <property type="evidence" value="ECO:0007669"/>
    <property type="project" value="TreeGrafter"/>
</dbReference>
<dbReference type="GO" id="GO:0007166">
    <property type="term" value="P:cell surface receptor signaling pathway"/>
    <property type="evidence" value="ECO:0007669"/>
    <property type="project" value="InterPro"/>
</dbReference>
<dbReference type="InterPro" id="IPR045274">
    <property type="entry name" value="WAK-like"/>
</dbReference>
<dbReference type="AlphaFoldDB" id="A0AAV7HIX1"/>
<gene>
    <name evidence="3" type="ORF">IEQ34_002208</name>
</gene>
<dbReference type="SUPFAM" id="SSF56112">
    <property type="entry name" value="Protein kinase-like (PK-like)"/>
    <property type="match status" value="1"/>
</dbReference>
<keyword evidence="1" id="KW-0547">Nucleotide-binding</keyword>
<evidence type="ECO:0000313" key="3">
    <source>
        <dbReference type="EMBL" id="KAH0468976.1"/>
    </source>
</evidence>
<reference evidence="3 4" key="1">
    <citation type="journal article" date="2021" name="Hortic Res">
        <title>Chromosome-scale assembly of the Dendrobium chrysotoxum genome enhances the understanding of orchid evolution.</title>
        <authorList>
            <person name="Zhang Y."/>
            <person name="Zhang G.Q."/>
            <person name="Zhang D."/>
            <person name="Liu X.D."/>
            <person name="Xu X.Y."/>
            <person name="Sun W.H."/>
            <person name="Yu X."/>
            <person name="Zhu X."/>
            <person name="Wang Z.W."/>
            <person name="Zhao X."/>
            <person name="Zhong W.Y."/>
            <person name="Chen H."/>
            <person name="Yin W.L."/>
            <person name="Huang T."/>
            <person name="Niu S.C."/>
            <person name="Liu Z.J."/>
        </authorList>
    </citation>
    <scope>NUCLEOTIDE SEQUENCE [LARGE SCALE GENOMIC DNA]</scope>
    <source>
        <strain evidence="3">Lindl</strain>
    </source>
</reference>
<dbReference type="PANTHER" id="PTHR27005">
    <property type="entry name" value="WALL-ASSOCIATED RECEPTOR KINASE-LIKE 21"/>
    <property type="match status" value="1"/>
</dbReference>
<keyword evidence="4" id="KW-1185">Reference proteome</keyword>
<accession>A0AAV7HIX1</accession>
<comment type="caution">
    <text evidence="3">The sequence shown here is derived from an EMBL/GenBank/DDBJ whole genome shotgun (WGS) entry which is preliminary data.</text>
</comment>
<dbReference type="PANTHER" id="PTHR27005:SF283">
    <property type="entry name" value="OS02G0633066 PROTEIN"/>
    <property type="match status" value="1"/>
</dbReference>
<dbReference type="Gene3D" id="1.10.510.10">
    <property type="entry name" value="Transferase(Phosphotransferase) domain 1"/>
    <property type="match status" value="1"/>
</dbReference>
<protein>
    <submittedName>
        <fullName evidence="3">Uncharacterized protein</fullName>
    </submittedName>
</protein>
<evidence type="ECO:0000256" key="1">
    <source>
        <dbReference type="ARBA" id="ARBA00022741"/>
    </source>
</evidence>
<dbReference type="GO" id="GO:0004674">
    <property type="term" value="F:protein serine/threonine kinase activity"/>
    <property type="evidence" value="ECO:0007669"/>
    <property type="project" value="TreeGrafter"/>
</dbReference>
<dbReference type="Proteomes" id="UP000775213">
    <property type="component" value="Unassembled WGS sequence"/>
</dbReference>
<sequence length="108" mass="12087">MYKGVLENESMVPVKREKSTATSRIGYCVEPNELVFVYDIIAGGTLRKHFYATSILLDENLTAEIADFLLSKMDLTLEQTHVSTTVKGSFGYLDPKLQKAAFYQEIGS</sequence>
<dbReference type="GO" id="GO:0005524">
    <property type="term" value="F:ATP binding"/>
    <property type="evidence" value="ECO:0007669"/>
    <property type="project" value="UniProtKB-KW"/>
</dbReference>
<organism evidence="3 4">
    <name type="scientific">Dendrobium chrysotoxum</name>
    <name type="common">Orchid</name>
    <dbReference type="NCBI Taxonomy" id="161865"/>
    <lineage>
        <taxon>Eukaryota</taxon>
        <taxon>Viridiplantae</taxon>
        <taxon>Streptophyta</taxon>
        <taxon>Embryophyta</taxon>
        <taxon>Tracheophyta</taxon>
        <taxon>Spermatophyta</taxon>
        <taxon>Magnoliopsida</taxon>
        <taxon>Liliopsida</taxon>
        <taxon>Asparagales</taxon>
        <taxon>Orchidaceae</taxon>
        <taxon>Epidendroideae</taxon>
        <taxon>Malaxideae</taxon>
        <taxon>Dendrobiinae</taxon>
        <taxon>Dendrobium</taxon>
    </lineage>
</organism>
<dbReference type="InterPro" id="IPR011009">
    <property type="entry name" value="Kinase-like_dom_sf"/>
</dbReference>
<name>A0AAV7HIX1_DENCH</name>
<evidence type="ECO:0000313" key="4">
    <source>
        <dbReference type="Proteomes" id="UP000775213"/>
    </source>
</evidence>
<dbReference type="EMBL" id="JAGFBR010000003">
    <property type="protein sequence ID" value="KAH0468976.1"/>
    <property type="molecule type" value="Genomic_DNA"/>
</dbReference>
<evidence type="ECO:0000256" key="2">
    <source>
        <dbReference type="ARBA" id="ARBA00022840"/>
    </source>
</evidence>
<proteinExistence type="predicted"/>
<keyword evidence="2" id="KW-0067">ATP-binding</keyword>